<accession>A0A3B0WRI5</accession>
<dbReference type="PANTHER" id="PTHR43479">
    <property type="entry name" value="ACREF/ENVCD OPERON REPRESSOR-RELATED"/>
    <property type="match status" value="1"/>
</dbReference>
<feature type="domain" description="HTH tetR-type" evidence="2">
    <location>
        <begin position="22"/>
        <end position="82"/>
    </location>
</feature>
<dbReference type="SUPFAM" id="SSF46689">
    <property type="entry name" value="Homeodomain-like"/>
    <property type="match status" value="1"/>
</dbReference>
<dbReference type="InterPro" id="IPR009057">
    <property type="entry name" value="Homeodomain-like_sf"/>
</dbReference>
<dbReference type="PROSITE" id="PS50977">
    <property type="entry name" value="HTH_TETR_2"/>
    <property type="match status" value="1"/>
</dbReference>
<reference evidence="3" key="1">
    <citation type="submission" date="2018-06" db="EMBL/GenBank/DDBJ databases">
        <authorList>
            <person name="Zhirakovskaya E."/>
        </authorList>
    </citation>
    <scope>NUCLEOTIDE SEQUENCE</scope>
</reference>
<evidence type="ECO:0000256" key="1">
    <source>
        <dbReference type="ARBA" id="ARBA00023125"/>
    </source>
</evidence>
<name>A0A3B0WRI5_9ZZZZ</name>
<dbReference type="Pfam" id="PF00440">
    <property type="entry name" value="TetR_N"/>
    <property type="match status" value="1"/>
</dbReference>
<dbReference type="GO" id="GO:0003677">
    <property type="term" value="F:DNA binding"/>
    <property type="evidence" value="ECO:0007669"/>
    <property type="project" value="UniProtKB-KW"/>
</dbReference>
<dbReference type="PANTHER" id="PTHR43479:SF11">
    <property type="entry name" value="ACREF_ENVCD OPERON REPRESSOR-RELATED"/>
    <property type="match status" value="1"/>
</dbReference>
<sequence length="248" mass="28664">MPSHAHKIHQQKILSRKEREIHEREELILSAAQKMLHQHGYNYLTMDRVAEMVEYSKGTIYNHFASKEDLVCSLCCRCITNLITIFERAYHYPGSTRERYSAIGIGYSLYHQLNPMDAQNIQTVKNNAVREKINDGKLTEMELLEQKITKIARSIVQEAIDCGDLNKQYQQNVNTIVFGCWSMHYGALLLDQSDIPLQELGFSPVVNMLWHNANIYLDGYNWLPLSTTSNTKKLFEKISSALFDDETK</sequence>
<protein>
    <submittedName>
        <fullName evidence="3">Transcriptional regulator, AcrR family</fullName>
    </submittedName>
</protein>
<dbReference type="InterPro" id="IPR050624">
    <property type="entry name" value="HTH-type_Tx_Regulator"/>
</dbReference>
<dbReference type="Gene3D" id="1.10.357.10">
    <property type="entry name" value="Tetracycline Repressor, domain 2"/>
    <property type="match status" value="1"/>
</dbReference>
<dbReference type="PRINTS" id="PR00455">
    <property type="entry name" value="HTHTETR"/>
</dbReference>
<evidence type="ECO:0000259" key="2">
    <source>
        <dbReference type="PROSITE" id="PS50977"/>
    </source>
</evidence>
<dbReference type="AlphaFoldDB" id="A0A3B0WRI5"/>
<keyword evidence="1" id="KW-0238">DNA-binding</keyword>
<dbReference type="InterPro" id="IPR001647">
    <property type="entry name" value="HTH_TetR"/>
</dbReference>
<evidence type="ECO:0000313" key="3">
    <source>
        <dbReference type="EMBL" id="VAW51879.1"/>
    </source>
</evidence>
<organism evidence="3">
    <name type="scientific">hydrothermal vent metagenome</name>
    <dbReference type="NCBI Taxonomy" id="652676"/>
    <lineage>
        <taxon>unclassified sequences</taxon>
        <taxon>metagenomes</taxon>
        <taxon>ecological metagenomes</taxon>
    </lineage>
</organism>
<gene>
    <name evidence="3" type="ORF">MNBD_GAMMA06-2074</name>
</gene>
<proteinExistence type="predicted"/>
<dbReference type="EMBL" id="UOFD01000037">
    <property type="protein sequence ID" value="VAW51879.1"/>
    <property type="molecule type" value="Genomic_DNA"/>
</dbReference>